<dbReference type="InterPro" id="IPR018303">
    <property type="entry name" value="ATPase_P-typ_P_site"/>
</dbReference>
<dbReference type="PANTHER" id="PTHR42861">
    <property type="entry name" value="CALCIUM-TRANSPORTING ATPASE"/>
    <property type="match status" value="1"/>
</dbReference>
<keyword evidence="11" id="KW-1185">Reference proteome</keyword>
<sequence>MDQSTPAAPATAWHALEPQQAIDLLRSAADGLSQGEAGARLQRHGANRLPAPRRRGPLRRLLLQLHNLLLYLMLAAAGVTALLEHWVDTAVILAVVVINALIGFIQEGKAEHALDAIRQLLSPQAMVLRDGERREIAAAQLVPGDVVMLVAGDKVPADLRLLQVKNLYIDEAALTGESLPVEKSIARDGVDAVLADRRSMAYSGTLVSSGQGLGLVVATGAASELGRIGALLEQVHSLTTPLLRQMDAFSRGLSLALLLFALATFALGTLWRGQDAAEMFMLVVALTVAAIPEGLPAIMTVILALGVQRMARQNAIVRRLPAVETLGSVTLICTDKTGTLTRNEMTVQRLVSAARVLEVSGVGYAPEGGFHLDGAHLEVDPALREVARAALLCNDARLEQQADGSWRLHGDPTEGALHTLALKAGLEPSSEQAQRPRSDVIPFESEHRFMATLHHDHRGHGLIYLKGAPERILEMCSQQRGPLGDQPLDPDYWRRQASDLAARGLRLLAIASRPADPERRTLSYADVESGCTLLALLGLIDPPREEAIAAVAECRRAGIAVKMITGDHVETARAIGARLGIGLARPALTGAEIELLDERRLRELLPQVEVFARASPAHKLRLVEALQAGGEVVAMTGDGVNDAPALKRADVGVAMGRKGTEAAKEAAEVVLADDNFASIATAVREGRAIYDNLQKFILFVLPTNGGEALIVLAAILFQLTLPLTPVQVLWINMVTSITLGLALAFEPAERGLMSRPPRPPGQAMLSPLFVWRVLMVSLLMMICALGLFLWELQRGTSLESARTMAVNTVVICEMAYLLSSRHIYASVLDREGLLGNPLVLLAIAACLGLQLLYTYAPPLQRLFGSTALAAGEWLRVLLAGVLLLAAAELEKRLIRRWRLHPGKPARQQSASG</sequence>
<dbReference type="InterPro" id="IPR023298">
    <property type="entry name" value="ATPase_P-typ_TM_dom_sf"/>
</dbReference>
<dbReference type="CDD" id="cd02080">
    <property type="entry name" value="P-type_ATPase_cation"/>
    <property type="match status" value="1"/>
</dbReference>
<gene>
    <name evidence="10" type="ORF">AB5S05_09440</name>
</gene>
<evidence type="ECO:0000256" key="6">
    <source>
        <dbReference type="ARBA" id="ARBA00022989"/>
    </source>
</evidence>
<keyword evidence="7 8" id="KW-0472">Membrane</keyword>
<proteinExistence type="predicted"/>
<dbReference type="InterPro" id="IPR008250">
    <property type="entry name" value="ATPase_P-typ_transduc_dom_A_sf"/>
</dbReference>
<dbReference type="SMART" id="SM00831">
    <property type="entry name" value="Cation_ATPase_N"/>
    <property type="match status" value="1"/>
</dbReference>
<dbReference type="RefSeq" id="WP_369287257.1">
    <property type="nucleotide sequence ID" value="NZ_JBFTEG010000006.1"/>
</dbReference>
<dbReference type="InterPro" id="IPR059000">
    <property type="entry name" value="ATPase_P-type_domA"/>
</dbReference>
<feature type="transmembrane region" description="Helical" evidence="8">
    <location>
        <begin position="279"/>
        <end position="305"/>
    </location>
</feature>
<dbReference type="InterPro" id="IPR023299">
    <property type="entry name" value="ATPase_P-typ_cyto_dom_N"/>
</dbReference>
<dbReference type="PRINTS" id="PR00120">
    <property type="entry name" value="HATPASE"/>
</dbReference>
<dbReference type="EMBL" id="JBFTEG010000006">
    <property type="protein sequence ID" value="MEX6502283.1"/>
    <property type="molecule type" value="Genomic_DNA"/>
</dbReference>
<comment type="subcellular location">
    <subcellularLocation>
        <location evidence="1">Membrane</location>
        <topology evidence="1">Multi-pass membrane protein</topology>
    </subcellularLocation>
</comment>
<dbReference type="Gene3D" id="2.70.150.10">
    <property type="entry name" value="Calcium-transporting ATPase, cytoplasmic transduction domain A"/>
    <property type="match status" value="1"/>
</dbReference>
<dbReference type="Pfam" id="PF08282">
    <property type="entry name" value="Hydrolase_3"/>
    <property type="match status" value="1"/>
</dbReference>
<evidence type="ECO:0000256" key="2">
    <source>
        <dbReference type="ARBA" id="ARBA00022692"/>
    </source>
</evidence>
<feature type="transmembrane region" description="Helical" evidence="8">
    <location>
        <begin position="832"/>
        <end position="853"/>
    </location>
</feature>
<feature type="transmembrane region" description="Helical" evidence="8">
    <location>
        <begin position="61"/>
        <end position="83"/>
    </location>
</feature>
<dbReference type="SFLD" id="SFLDS00003">
    <property type="entry name" value="Haloacid_Dehalogenase"/>
    <property type="match status" value="1"/>
</dbReference>
<dbReference type="PRINTS" id="PR00119">
    <property type="entry name" value="CATATPASE"/>
</dbReference>
<dbReference type="InterPro" id="IPR006068">
    <property type="entry name" value="ATPase_P-typ_cation-transptr_C"/>
</dbReference>
<evidence type="ECO:0000313" key="11">
    <source>
        <dbReference type="Proteomes" id="UP001560296"/>
    </source>
</evidence>
<feature type="transmembrane region" description="Helical" evidence="8">
    <location>
        <begin position="696"/>
        <end position="717"/>
    </location>
</feature>
<feature type="transmembrane region" description="Helical" evidence="8">
    <location>
        <begin position="802"/>
        <end position="820"/>
    </location>
</feature>
<evidence type="ECO:0000256" key="7">
    <source>
        <dbReference type="ARBA" id="ARBA00023136"/>
    </source>
</evidence>
<evidence type="ECO:0000256" key="3">
    <source>
        <dbReference type="ARBA" id="ARBA00022741"/>
    </source>
</evidence>
<dbReference type="NCBIfam" id="TIGR01494">
    <property type="entry name" value="ATPase_P-type"/>
    <property type="match status" value="3"/>
</dbReference>
<keyword evidence="6 8" id="KW-1133">Transmembrane helix</keyword>
<dbReference type="SUPFAM" id="SSF56784">
    <property type="entry name" value="HAD-like"/>
    <property type="match status" value="1"/>
</dbReference>
<protein>
    <submittedName>
        <fullName evidence="10">Cation-transporting P-type ATPase</fullName>
    </submittedName>
</protein>
<dbReference type="InterPro" id="IPR004014">
    <property type="entry name" value="ATPase_P-typ_cation-transptr_N"/>
</dbReference>
<dbReference type="Pfam" id="PF00690">
    <property type="entry name" value="Cation_ATPase_N"/>
    <property type="match status" value="1"/>
</dbReference>
<evidence type="ECO:0000256" key="8">
    <source>
        <dbReference type="SAM" id="Phobius"/>
    </source>
</evidence>
<feature type="domain" description="Cation-transporting P-type ATPase N-terminal" evidence="9">
    <location>
        <begin position="12"/>
        <end position="85"/>
    </location>
</feature>
<reference evidence="10 11" key="1">
    <citation type="submission" date="2024-07" db="EMBL/GenBank/DDBJ databases">
        <authorList>
            <person name="Li M."/>
        </authorList>
    </citation>
    <scope>NUCLEOTIDE SEQUENCE [LARGE SCALE GENOMIC DNA]</scope>
    <source>
        <strain evidence="10 11">25A3E</strain>
    </source>
</reference>
<dbReference type="Gene3D" id="1.20.1110.10">
    <property type="entry name" value="Calcium-transporting ATPase, transmembrane domain"/>
    <property type="match status" value="1"/>
</dbReference>
<evidence type="ECO:0000256" key="5">
    <source>
        <dbReference type="ARBA" id="ARBA00022967"/>
    </source>
</evidence>
<feature type="transmembrane region" description="Helical" evidence="8">
    <location>
        <begin position="253"/>
        <end position="273"/>
    </location>
</feature>
<dbReference type="Pfam" id="PF00122">
    <property type="entry name" value="E1-E2_ATPase"/>
    <property type="match status" value="1"/>
</dbReference>
<feature type="transmembrane region" description="Helical" evidence="8">
    <location>
        <begin position="729"/>
        <end position="748"/>
    </location>
</feature>
<dbReference type="Pfam" id="PF00689">
    <property type="entry name" value="Cation_ATPase_C"/>
    <property type="match status" value="1"/>
</dbReference>
<dbReference type="SUPFAM" id="SSF81653">
    <property type="entry name" value="Calcium ATPase, transduction domain A"/>
    <property type="match status" value="1"/>
</dbReference>
<dbReference type="InterPro" id="IPR036412">
    <property type="entry name" value="HAD-like_sf"/>
</dbReference>
<dbReference type="InterPro" id="IPR044492">
    <property type="entry name" value="P_typ_ATPase_HD_dom"/>
</dbReference>
<evidence type="ECO:0000313" key="10">
    <source>
        <dbReference type="EMBL" id="MEX6502283.1"/>
    </source>
</evidence>
<dbReference type="SUPFAM" id="SSF81660">
    <property type="entry name" value="Metal cation-transporting ATPase, ATP-binding domain N"/>
    <property type="match status" value="1"/>
</dbReference>
<name>A0ABV3YWE9_9PSED</name>
<keyword evidence="5" id="KW-1278">Translocase</keyword>
<feature type="transmembrane region" description="Helical" evidence="8">
    <location>
        <begin position="89"/>
        <end position="105"/>
    </location>
</feature>
<dbReference type="Proteomes" id="UP001560296">
    <property type="component" value="Unassembled WGS sequence"/>
</dbReference>
<dbReference type="SUPFAM" id="SSF81665">
    <property type="entry name" value="Calcium ATPase, transmembrane domain M"/>
    <property type="match status" value="1"/>
</dbReference>
<keyword evidence="4" id="KW-0067">ATP-binding</keyword>
<dbReference type="Gene3D" id="3.40.50.1000">
    <property type="entry name" value="HAD superfamily/HAD-like"/>
    <property type="match status" value="1"/>
</dbReference>
<dbReference type="SFLD" id="SFLDG00002">
    <property type="entry name" value="C1.7:_P-type_atpase_like"/>
    <property type="match status" value="1"/>
</dbReference>
<evidence type="ECO:0000256" key="1">
    <source>
        <dbReference type="ARBA" id="ARBA00004141"/>
    </source>
</evidence>
<comment type="caution">
    <text evidence="10">The sequence shown here is derived from an EMBL/GenBank/DDBJ whole genome shotgun (WGS) entry which is preliminary data.</text>
</comment>
<keyword evidence="2 8" id="KW-0812">Transmembrane</keyword>
<dbReference type="InterPro" id="IPR023214">
    <property type="entry name" value="HAD_sf"/>
</dbReference>
<dbReference type="SFLD" id="SFLDF00027">
    <property type="entry name" value="p-type_atpase"/>
    <property type="match status" value="1"/>
</dbReference>
<feature type="transmembrane region" description="Helical" evidence="8">
    <location>
        <begin position="769"/>
        <end position="790"/>
    </location>
</feature>
<evidence type="ECO:0000259" key="9">
    <source>
        <dbReference type="SMART" id="SM00831"/>
    </source>
</evidence>
<keyword evidence="3" id="KW-0547">Nucleotide-binding</keyword>
<evidence type="ECO:0000256" key="4">
    <source>
        <dbReference type="ARBA" id="ARBA00022840"/>
    </source>
</evidence>
<accession>A0ABV3YWE9</accession>
<dbReference type="PROSITE" id="PS00154">
    <property type="entry name" value="ATPASE_E1_E2"/>
    <property type="match status" value="1"/>
</dbReference>
<organism evidence="10 11">
    <name type="scientific">Pseudomonas zhanjiangensis</name>
    <dbReference type="NCBI Taxonomy" id="3239015"/>
    <lineage>
        <taxon>Bacteria</taxon>
        <taxon>Pseudomonadati</taxon>
        <taxon>Pseudomonadota</taxon>
        <taxon>Gammaproteobacteria</taxon>
        <taxon>Pseudomonadales</taxon>
        <taxon>Pseudomonadaceae</taxon>
        <taxon>Pseudomonas</taxon>
    </lineage>
</organism>
<dbReference type="InterPro" id="IPR001757">
    <property type="entry name" value="P_typ_ATPase"/>
</dbReference>
<dbReference type="Pfam" id="PF13246">
    <property type="entry name" value="Cation_ATPase"/>
    <property type="match status" value="1"/>
</dbReference>
<dbReference type="Gene3D" id="3.40.1110.10">
    <property type="entry name" value="Calcium-transporting ATPase, cytoplasmic domain N"/>
    <property type="match status" value="1"/>
</dbReference>
<feature type="transmembrane region" description="Helical" evidence="8">
    <location>
        <begin position="873"/>
        <end position="889"/>
    </location>
</feature>